<accession>A0A1P8WM17</accession>
<dbReference type="AlphaFoldDB" id="A0A1P8WM17"/>
<protein>
    <submittedName>
        <fullName evidence="1">Methyltransferase domain protein</fullName>
    </submittedName>
</protein>
<gene>
    <name evidence="1" type="ORF">Fuma_04756</name>
</gene>
<organism evidence="1 2">
    <name type="scientific">Fuerstiella marisgermanici</name>
    <dbReference type="NCBI Taxonomy" id="1891926"/>
    <lineage>
        <taxon>Bacteria</taxon>
        <taxon>Pseudomonadati</taxon>
        <taxon>Planctomycetota</taxon>
        <taxon>Planctomycetia</taxon>
        <taxon>Planctomycetales</taxon>
        <taxon>Planctomycetaceae</taxon>
        <taxon>Fuerstiella</taxon>
    </lineage>
</organism>
<dbReference type="KEGG" id="fmr:Fuma_04756"/>
<keyword evidence="1" id="KW-0808">Transferase</keyword>
<dbReference type="GO" id="GO:0008168">
    <property type="term" value="F:methyltransferase activity"/>
    <property type="evidence" value="ECO:0007669"/>
    <property type="project" value="UniProtKB-KW"/>
</dbReference>
<dbReference type="STRING" id="1891926.Fuma_04756"/>
<name>A0A1P8WM17_9PLAN</name>
<dbReference type="OrthoDB" id="9790457at2"/>
<sequence>MQASHLQELVDLEDSYWWHVAKRQLVTRLLNKYAPAPGRLVEGGIGSGRNLIEFRDMGYDVSGFDLMPESVAHVRQRGIEDVHVHDLGQPWPVAEKSLKAVVLLDVLEHVEHPVEVLGHVKKALADDGAVIITVPAYPWLFSRWDEQLGHFRRYTTREFRRHAAEAGFRVNWLNHWNSFTLPAAMAVRGVEKVFPKREHPDFPKVSRFTNNALLTAAAAERWCMGKLPVPAGLSLAGVLTK</sequence>
<reference evidence="1 2" key="1">
    <citation type="journal article" date="2016" name="Front. Microbiol.">
        <title>Fuerstia marisgermanicae gen. nov., sp. nov., an Unusual Member of the Phylum Planctomycetes from the German Wadden Sea.</title>
        <authorList>
            <person name="Kohn T."/>
            <person name="Heuer A."/>
            <person name="Jogler M."/>
            <person name="Vollmers J."/>
            <person name="Boedeker C."/>
            <person name="Bunk B."/>
            <person name="Rast P."/>
            <person name="Borchert D."/>
            <person name="Glockner I."/>
            <person name="Freese H.M."/>
            <person name="Klenk H.P."/>
            <person name="Overmann J."/>
            <person name="Kaster A.K."/>
            <person name="Rohde M."/>
            <person name="Wiegand S."/>
            <person name="Jogler C."/>
        </authorList>
    </citation>
    <scope>NUCLEOTIDE SEQUENCE [LARGE SCALE GENOMIC DNA]</scope>
    <source>
        <strain evidence="1 2">NH11</strain>
    </source>
</reference>
<dbReference type="Gene3D" id="3.40.50.150">
    <property type="entry name" value="Vaccinia Virus protein VP39"/>
    <property type="match status" value="1"/>
</dbReference>
<dbReference type="RefSeq" id="WP_158521113.1">
    <property type="nucleotide sequence ID" value="NZ_CP017641.1"/>
</dbReference>
<evidence type="ECO:0000313" key="2">
    <source>
        <dbReference type="Proteomes" id="UP000187735"/>
    </source>
</evidence>
<keyword evidence="2" id="KW-1185">Reference proteome</keyword>
<dbReference type="EMBL" id="CP017641">
    <property type="protein sequence ID" value="APZ95102.1"/>
    <property type="molecule type" value="Genomic_DNA"/>
</dbReference>
<dbReference type="Proteomes" id="UP000187735">
    <property type="component" value="Chromosome"/>
</dbReference>
<evidence type="ECO:0000313" key="1">
    <source>
        <dbReference type="EMBL" id="APZ95102.1"/>
    </source>
</evidence>
<dbReference type="InterPro" id="IPR029063">
    <property type="entry name" value="SAM-dependent_MTases_sf"/>
</dbReference>
<dbReference type="Pfam" id="PF13489">
    <property type="entry name" value="Methyltransf_23"/>
    <property type="match status" value="1"/>
</dbReference>
<dbReference type="SUPFAM" id="SSF53335">
    <property type="entry name" value="S-adenosyl-L-methionine-dependent methyltransferases"/>
    <property type="match status" value="1"/>
</dbReference>
<proteinExistence type="predicted"/>
<dbReference type="GO" id="GO:0032259">
    <property type="term" value="P:methylation"/>
    <property type="evidence" value="ECO:0007669"/>
    <property type="project" value="UniProtKB-KW"/>
</dbReference>
<dbReference type="PANTHER" id="PTHR43861">
    <property type="entry name" value="TRANS-ACONITATE 2-METHYLTRANSFERASE-RELATED"/>
    <property type="match status" value="1"/>
</dbReference>
<keyword evidence="1" id="KW-0489">Methyltransferase</keyword>